<feature type="region of interest" description="Disordered" evidence="1">
    <location>
        <begin position="44"/>
        <end position="89"/>
    </location>
</feature>
<name>A0ABD2LAH3_9BILA</name>
<proteinExistence type="predicted"/>
<feature type="compositionally biased region" description="Low complexity" evidence="1">
    <location>
        <begin position="70"/>
        <end position="82"/>
    </location>
</feature>
<protein>
    <recommendedName>
        <fullName evidence="4">Secreted protein</fullName>
    </recommendedName>
</protein>
<sequence>MTEIAAKMKRKRSCYMSVCVSAAVLRRGAAHILMLNMCARPLAVPGGRPRRGAARPTRGGERCQPVPRCTTTHTHPLATQTASGSRVSH</sequence>
<evidence type="ECO:0000256" key="1">
    <source>
        <dbReference type="SAM" id="MobiDB-lite"/>
    </source>
</evidence>
<gene>
    <name evidence="2" type="ORF">niasHT_012153</name>
</gene>
<dbReference type="EMBL" id="JBICBT010000480">
    <property type="protein sequence ID" value="KAL3112184.1"/>
    <property type="molecule type" value="Genomic_DNA"/>
</dbReference>
<reference evidence="2 3" key="1">
    <citation type="submission" date="2024-10" db="EMBL/GenBank/DDBJ databases">
        <authorList>
            <person name="Kim D."/>
        </authorList>
    </citation>
    <scope>NUCLEOTIDE SEQUENCE [LARGE SCALE GENOMIC DNA]</scope>
    <source>
        <strain evidence="2">BH-2024</strain>
    </source>
</reference>
<evidence type="ECO:0000313" key="3">
    <source>
        <dbReference type="Proteomes" id="UP001620626"/>
    </source>
</evidence>
<organism evidence="2 3">
    <name type="scientific">Heterodera trifolii</name>
    <dbReference type="NCBI Taxonomy" id="157864"/>
    <lineage>
        <taxon>Eukaryota</taxon>
        <taxon>Metazoa</taxon>
        <taxon>Ecdysozoa</taxon>
        <taxon>Nematoda</taxon>
        <taxon>Chromadorea</taxon>
        <taxon>Rhabditida</taxon>
        <taxon>Tylenchina</taxon>
        <taxon>Tylenchomorpha</taxon>
        <taxon>Tylenchoidea</taxon>
        <taxon>Heteroderidae</taxon>
        <taxon>Heteroderinae</taxon>
        <taxon>Heterodera</taxon>
    </lineage>
</organism>
<comment type="caution">
    <text evidence="2">The sequence shown here is derived from an EMBL/GenBank/DDBJ whole genome shotgun (WGS) entry which is preliminary data.</text>
</comment>
<dbReference type="AlphaFoldDB" id="A0ABD2LAH3"/>
<dbReference type="Proteomes" id="UP001620626">
    <property type="component" value="Unassembled WGS sequence"/>
</dbReference>
<keyword evidence="3" id="KW-1185">Reference proteome</keyword>
<accession>A0ABD2LAH3</accession>
<evidence type="ECO:0000313" key="2">
    <source>
        <dbReference type="EMBL" id="KAL3112184.1"/>
    </source>
</evidence>
<evidence type="ECO:0008006" key="4">
    <source>
        <dbReference type="Google" id="ProtNLM"/>
    </source>
</evidence>